<gene>
    <name evidence="1" type="ORF">E2C01_035569</name>
</gene>
<comment type="caution">
    <text evidence="1">The sequence shown here is derived from an EMBL/GenBank/DDBJ whole genome shotgun (WGS) entry which is preliminary data.</text>
</comment>
<dbReference type="EMBL" id="VSRR010005250">
    <property type="protein sequence ID" value="MPC41958.1"/>
    <property type="molecule type" value="Genomic_DNA"/>
</dbReference>
<sequence>MEESSQRLAKQLTPTLRVPPVSGPPSLLLNCCSFFSSFCARLRLITASGLLMLRVKLVSGSSASMGAQQLVCSLPWSRHTGSRWRPADKS</sequence>
<evidence type="ECO:0000313" key="1">
    <source>
        <dbReference type="EMBL" id="MPC41958.1"/>
    </source>
</evidence>
<dbReference type="AlphaFoldDB" id="A0A5B7FA40"/>
<evidence type="ECO:0000313" key="2">
    <source>
        <dbReference type="Proteomes" id="UP000324222"/>
    </source>
</evidence>
<accession>A0A5B7FA40</accession>
<reference evidence="1 2" key="1">
    <citation type="submission" date="2019-05" db="EMBL/GenBank/DDBJ databases">
        <title>Another draft genome of Portunus trituberculatus and its Hox gene families provides insights of decapod evolution.</title>
        <authorList>
            <person name="Jeong J.-H."/>
            <person name="Song I."/>
            <person name="Kim S."/>
            <person name="Choi T."/>
            <person name="Kim D."/>
            <person name="Ryu S."/>
            <person name="Kim W."/>
        </authorList>
    </citation>
    <scope>NUCLEOTIDE SEQUENCE [LARGE SCALE GENOMIC DNA]</scope>
    <source>
        <tissue evidence="1">Muscle</tissue>
    </source>
</reference>
<name>A0A5B7FA40_PORTR</name>
<protein>
    <submittedName>
        <fullName evidence="1">Uncharacterized protein</fullName>
    </submittedName>
</protein>
<organism evidence="1 2">
    <name type="scientific">Portunus trituberculatus</name>
    <name type="common">Swimming crab</name>
    <name type="synonym">Neptunus trituberculatus</name>
    <dbReference type="NCBI Taxonomy" id="210409"/>
    <lineage>
        <taxon>Eukaryota</taxon>
        <taxon>Metazoa</taxon>
        <taxon>Ecdysozoa</taxon>
        <taxon>Arthropoda</taxon>
        <taxon>Crustacea</taxon>
        <taxon>Multicrustacea</taxon>
        <taxon>Malacostraca</taxon>
        <taxon>Eumalacostraca</taxon>
        <taxon>Eucarida</taxon>
        <taxon>Decapoda</taxon>
        <taxon>Pleocyemata</taxon>
        <taxon>Brachyura</taxon>
        <taxon>Eubrachyura</taxon>
        <taxon>Portunoidea</taxon>
        <taxon>Portunidae</taxon>
        <taxon>Portuninae</taxon>
        <taxon>Portunus</taxon>
    </lineage>
</organism>
<proteinExistence type="predicted"/>
<keyword evidence="2" id="KW-1185">Reference proteome</keyword>
<dbReference type="Proteomes" id="UP000324222">
    <property type="component" value="Unassembled WGS sequence"/>
</dbReference>